<accession>A0ABS2MBB4</accession>
<evidence type="ECO:0000256" key="1">
    <source>
        <dbReference type="SAM" id="MobiDB-lite"/>
    </source>
</evidence>
<organism evidence="3 4">
    <name type="scientific">Nocardioides salarius</name>
    <dbReference type="NCBI Taxonomy" id="374513"/>
    <lineage>
        <taxon>Bacteria</taxon>
        <taxon>Bacillati</taxon>
        <taxon>Actinomycetota</taxon>
        <taxon>Actinomycetes</taxon>
        <taxon>Propionibacteriales</taxon>
        <taxon>Nocardioidaceae</taxon>
        <taxon>Nocardioides</taxon>
    </lineage>
</organism>
<keyword evidence="4" id="KW-1185">Reference proteome</keyword>
<protein>
    <submittedName>
        <fullName evidence="3">NitT/TauT family transport system substrate-binding protein</fullName>
    </submittedName>
</protein>
<dbReference type="PANTHER" id="PTHR30024">
    <property type="entry name" value="ALIPHATIC SULFONATES-BINDING PROTEIN-RELATED"/>
    <property type="match status" value="1"/>
</dbReference>
<name>A0ABS2MBB4_9ACTN</name>
<dbReference type="EMBL" id="JAFBBZ010000001">
    <property type="protein sequence ID" value="MBM7508496.1"/>
    <property type="molecule type" value="Genomic_DNA"/>
</dbReference>
<proteinExistence type="predicted"/>
<dbReference type="RefSeq" id="WP_193669594.1">
    <property type="nucleotide sequence ID" value="NZ_JACDTV010000009.1"/>
</dbReference>
<dbReference type="SUPFAM" id="SSF53850">
    <property type="entry name" value="Periplasmic binding protein-like II"/>
    <property type="match status" value="1"/>
</dbReference>
<comment type="caution">
    <text evidence="3">The sequence shown here is derived from an EMBL/GenBank/DDBJ whole genome shotgun (WGS) entry which is preliminary data.</text>
</comment>
<dbReference type="Pfam" id="PF09084">
    <property type="entry name" value="NMT1"/>
    <property type="match status" value="1"/>
</dbReference>
<reference evidence="3 4" key="1">
    <citation type="submission" date="2021-01" db="EMBL/GenBank/DDBJ databases">
        <title>Sequencing the genomes of 1000 actinobacteria strains.</title>
        <authorList>
            <person name="Klenk H.-P."/>
        </authorList>
    </citation>
    <scope>NUCLEOTIDE SEQUENCE [LARGE SCALE GENOMIC DNA]</scope>
    <source>
        <strain evidence="3 4">DSM 18239</strain>
    </source>
</reference>
<feature type="region of interest" description="Disordered" evidence="1">
    <location>
        <begin position="1"/>
        <end position="24"/>
    </location>
</feature>
<dbReference type="Proteomes" id="UP000732378">
    <property type="component" value="Unassembled WGS sequence"/>
</dbReference>
<dbReference type="InterPro" id="IPR015168">
    <property type="entry name" value="SsuA/THI5"/>
</dbReference>
<evidence type="ECO:0000313" key="4">
    <source>
        <dbReference type="Proteomes" id="UP000732378"/>
    </source>
</evidence>
<dbReference type="Gene3D" id="3.40.190.10">
    <property type="entry name" value="Periplasmic binding protein-like II"/>
    <property type="match status" value="2"/>
</dbReference>
<sequence>MAAACSGGDDDDAQGADGSSGNGQLKVSMPVIPPNFVHVMPWVAQDQGFYDDFGVDVELVSLDSGVTALRGAEAGSADIAAVPTPTLINAVAQGGSAKAFYTYSPNLDVQMVVSDDIGSCEELEGQVVGVDEVGGFAEVLTKKFYTSCGLTQDDVKYGNFPGAEGQAIAQGQAVSGVLHIDEAAGVMQQFPDAGLKSLVNLWEVVPDWHYAGYAAPTDLLEEKRDEMVAFTAANIAANEFMSDSANKEAVLDTAVEVTGLDREILSDTYDTFLEDGLFPSDNGYPQDMVDYTADQQVELGNIEEGDKPAYEDLVDTTIYEDARALVDEQS</sequence>
<evidence type="ECO:0000313" key="3">
    <source>
        <dbReference type="EMBL" id="MBM7508496.1"/>
    </source>
</evidence>
<evidence type="ECO:0000259" key="2">
    <source>
        <dbReference type="Pfam" id="PF09084"/>
    </source>
</evidence>
<feature type="domain" description="SsuA/THI5-like" evidence="2">
    <location>
        <begin position="35"/>
        <end position="241"/>
    </location>
</feature>
<gene>
    <name evidence="3" type="ORF">JOE61_002310</name>
</gene>